<dbReference type="InterPro" id="IPR014729">
    <property type="entry name" value="Rossmann-like_a/b/a_fold"/>
</dbReference>
<dbReference type="InterPro" id="IPR006050">
    <property type="entry name" value="DNA_photolyase_N"/>
</dbReference>
<dbReference type="Proteomes" id="UP001239462">
    <property type="component" value="Unassembled WGS sequence"/>
</dbReference>
<evidence type="ECO:0000313" key="3">
    <source>
        <dbReference type="EMBL" id="MDM4016227.1"/>
    </source>
</evidence>
<dbReference type="Gene3D" id="3.40.50.620">
    <property type="entry name" value="HUPs"/>
    <property type="match status" value="1"/>
</dbReference>
<evidence type="ECO:0000256" key="1">
    <source>
        <dbReference type="ARBA" id="ARBA00001932"/>
    </source>
</evidence>
<comment type="cofactor">
    <cofactor evidence="1">
        <name>(6R)-5,10-methylene-5,6,7,8-tetrahydrofolate</name>
        <dbReference type="ChEBI" id="CHEBI:15636"/>
    </cofactor>
</comment>
<sequence length="824" mass="92062">MDISLPDNLRQRIRWVQTPEEAAGGPGQFVLYWMHNALRAHENPALDAAICFARQNGLPLLVYHGLSEQYPYASDRHHAFMLQGHRDVQRELEDRGIVAAFHLQRCGQRGPYLRNLARSAAVLVTEEMPVQPIVGWMERLVATCQTPVATVDCACLAPVTAVGRPFTRAFQFREAVQDIHDHALQTPYVEQPIDVAMCDLDDLKRRFDLHPLSLQDADLASLIGCCRVDHSVAPVAETPGGSKAGYARWEAFKKNGLADYEATRNDPLAASGASRMSAYLHYGMVSPFRIAREADALNATKYLDELLTWRELAFHFCFHHPDDIDSLDAVPTWAKECLRDHRDDPREKDCSWESLARGRSGHPLWDSAQRSLLKHGELHNNVRMTWGKAFLNWTLCPERALQLALDLNHRYALDGRNPSSYGGVLWCFGQFDRPFSPEQPIFGKVRTRELKTHAKRLNLDRYRMKVDRPIAARLPNVAIIGAGIGGLIAARVLSDHGINVSVFERREQVGGRTAALNMPSGQSDRDVTFDLGAQYFTASDSTFCRYVNGWVQDGIVQSWLGKIVSIDGNGRLLDESHDRPRYVGVPSMNAMAIHLAKDLPVTFAKQVIAVEAEGERWRLRFADGEQNGPFDLVLSNCPAPETFDLIGGLTSLGRKIRRVKMRPCWAAMLTNDRLVDLSFDAAFVRSGPLSWIASSDGKPGRKSGGHWVAHASADWSLEHAKDSPERVADHLGKAFAEAIGRSYETSWRVSTHFWENSETTEPLDVDCLFDFTTGLGACGDWCRGRRLESAFISGIALAGAVLRRYTIDRPPAPRGQASQPRLFV</sequence>
<dbReference type="Gene3D" id="1.25.40.80">
    <property type="match status" value="1"/>
</dbReference>
<dbReference type="Pfam" id="PF13450">
    <property type="entry name" value="NAD_binding_8"/>
    <property type="match status" value="1"/>
</dbReference>
<dbReference type="PANTHER" id="PTHR10211:SF0">
    <property type="entry name" value="DEOXYRIBODIPYRIMIDINE PHOTO-LYASE"/>
    <property type="match status" value="1"/>
</dbReference>
<dbReference type="Gene3D" id="1.10.579.10">
    <property type="entry name" value="DNA Cyclobutane Dipyrimidine Photolyase, subunit A, domain 3"/>
    <property type="match status" value="1"/>
</dbReference>
<protein>
    <submittedName>
        <fullName evidence="3">FAD-dependent oxidoreductase</fullName>
    </submittedName>
</protein>
<dbReference type="PANTHER" id="PTHR10211">
    <property type="entry name" value="DEOXYRIBODIPYRIMIDINE PHOTOLYASE"/>
    <property type="match status" value="1"/>
</dbReference>
<dbReference type="SUPFAM" id="SSF52425">
    <property type="entry name" value="Cryptochrome/photolyase, N-terminal domain"/>
    <property type="match status" value="1"/>
</dbReference>
<dbReference type="PROSITE" id="PS51645">
    <property type="entry name" value="PHR_CRY_ALPHA_BETA"/>
    <property type="match status" value="1"/>
</dbReference>
<dbReference type="Gene3D" id="3.90.660.10">
    <property type="match status" value="1"/>
</dbReference>
<name>A0ABT7PI99_9BACT</name>
<dbReference type="SUPFAM" id="SSF48173">
    <property type="entry name" value="Cryptochrome/photolyase FAD-binding domain"/>
    <property type="match status" value="1"/>
</dbReference>
<dbReference type="RefSeq" id="WP_289163860.1">
    <property type="nucleotide sequence ID" value="NZ_JASZZN010000008.1"/>
</dbReference>
<organism evidence="3 4">
    <name type="scientific">Roseiconus lacunae</name>
    <dbReference type="NCBI Taxonomy" id="2605694"/>
    <lineage>
        <taxon>Bacteria</taxon>
        <taxon>Pseudomonadati</taxon>
        <taxon>Planctomycetota</taxon>
        <taxon>Planctomycetia</taxon>
        <taxon>Pirellulales</taxon>
        <taxon>Pirellulaceae</taxon>
        <taxon>Roseiconus</taxon>
    </lineage>
</organism>
<dbReference type="InterPro" id="IPR036134">
    <property type="entry name" value="Crypto/Photolyase_FAD-like_sf"/>
</dbReference>
<feature type="domain" description="Photolyase/cryptochrome alpha/beta" evidence="2">
    <location>
        <begin position="28"/>
        <end position="159"/>
    </location>
</feature>
<reference evidence="3 4" key="1">
    <citation type="submission" date="2023-06" db="EMBL/GenBank/DDBJ databases">
        <title>Roseiconus lacunae JC819 isolated from Gulf of Mannar region, Tamil Nadu.</title>
        <authorList>
            <person name="Pk S."/>
            <person name="Ch S."/>
            <person name="Ch V.R."/>
        </authorList>
    </citation>
    <scope>NUCLEOTIDE SEQUENCE [LARGE SCALE GENOMIC DNA]</scope>
    <source>
        <strain evidence="3 4">JC819</strain>
    </source>
</reference>
<evidence type="ECO:0000259" key="2">
    <source>
        <dbReference type="PROSITE" id="PS51645"/>
    </source>
</evidence>
<comment type="caution">
    <text evidence="3">The sequence shown here is derived from an EMBL/GenBank/DDBJ whole genome shotgun (WGS) entry which is preliminary data.</text>
</comment>
<dbReference type="Pfam" id="PF00875">
    <property type="entry name" value="DNA_photolyase"/>
    <property type="match status" value="1"/>
</dbReference>
<dbReference type="InterPro" id="IPR052219">
    <property type="entry name" value="Photolyase_Class-2"/>
</dbReference>
<dbReference type="SUPFAM" id="SSF51905">
    <property type="entry name" value="FAD/NAD(P)-binding domain"/>
    <property type="match status" value="1"/>
</dbReference>
<keyword evidence="4" id="KW-1185">Reference proteome</keyword>
<proteinExistence type="predicted"/>
<evidence type="ECO:0000313" key="4">
    <source>
        <dbReference type="Proteomes" id="UP001239462"/>
    </source>
</evidence>
<accession>A0ABT7PI99</accession>
<dbReference type="Gene3D" id="3.50.50.60">
    <property type="entry name" value="FAD/NAD(P)-binding domain"/>
    <property type="match status" value="1"/>
</dbReference>
<dbReference type="PRINTS" id="PR00419">
    <property type="entry name" value="ADXRDTASE"/>
</dbReference>
<dbReference type="InterPro" id="IPR036188">
    <property type="entry name" value="FAD/NAD-bd_sf"/>
</dbReference>
<dbReference type="InterPro" id="IPR036155">
    <property type="entry name" value="Crypto/Photolyase_N_sf"/>
</dbReference>
<gene>
    <name evidence="3" type="ORF">QTN89_12365</name>
</gene>
<dbReference type="EMBL" id="JASZZN010000008">
    <property type="protein sequence ID" value="MDM4016227.1"/>
    <property type="molecule type" value="Genomic_DNA"/>
</dbReference>